<gene>
    <name evidence="2" type="ORF">TNCT_428221</name>
</gene>
<dbReference type="OrthoDB" id="10414147at2759"/>
<accession>A0A8X6IEM1</accession>
<protein>
    <submittedName>
        <fullName evidence="2">Uncharacterized protein</fullName>
    </submittedName>
</protein>
<sequence>MRKYYGGDLPKPSSFMSSDGRVTRLGNRSSRATLMSCCSNNTELSKEIRLFPSSNWALPFSDHLSCQNGLVRDLI</sequence>
<dbReference type="AlphaFoldDB" id="A0A8X6IEM1"/>
<evidence type="ECO:0000313" key="3">
    <source>
        <dbReference type="Proteomes" id="UP000887116"/>
    </source>
</evidence>
<reference evidence="2" key="1">
    <citation type="submission" date="2020-07" db="EMBL/GenBank/DDBJ databases">
        <title>Multicomponent nature underlies the extraordinary mechanical properties of spider dragline silk.</title>
        <authorList>
            <person name="Kono N."/>
            <person name="Nakamura H."/>
            <person name="Mori M."/>
            <person name="Yoshida Y."/>
            <person name="Ohtoshi R."/>
            <person name="Malay A.D."/>
            <person name="Moran D.A.P."/>
            <person name="Tomita M."/>
            <person name="Numata K."/>
            <person name="Arakawa K."/>
        </authorList>
    </citation>
    <scope>NUCLEOTIDE SEQUENCE</scope>
</reference>
<organism evidence="2 3">
    <name type="scientific">Trichonephila clavata</name>
    <name type="common">Joro spider</name>
    <name type="synonym">Nephila clavata</name>
    <dbReference type="NCBI Taxonomy" id="2740835"/>
    <lineage>
        <taxon>Eukaryota</taxon>
        <taxon>Metazoa</taxon>
        <taxon>Ecdysozoa</taxon>
        <taxon>Arthropoda</taxon>
        <taxon>Chelicerata</taxon>
        <taxon>Arachnida</taxon>
        <taxon>Araneae</taxon>
        <taxon>Araneomorphae</taxon>
        <taxon>Entelegynae</taxon>
        <taxon>Araneoidea</taxon>
        <taxon>Nephilidae</taxon>
        <taxon>Trichonephila</taxon>
    </lineage>
</organism>
<name>A0A8X6IEM1_TRICU</name>
<evidence type="ECO:0000256" key="1">
    <source>
        <dbReference type="SAM" id="MobiDB-lite"/>
    </source>
</evidence>
<dbReference type="Proteomes" id="UP000887116">
    <property type="component" value="Unassembled WGS sequence"/>
</dbReference>
<feature type="region of interest" description="Disordered" evidence="1">
    <location>
        <begin position="1"/>
        <end position="22"/>
    </location>
</feature>
<comment type="caution">
    <text evidence="2">The sequence shown here is derived from an EMBL/GenBank/DDBJ whole genome shotgun (WGS) entry which is preliminary data.</text>
</comment>
<evidence type="ECO:0000313" key="2">
    <source>
        <dbReference type="EMBL" id="GFR03300.1"/>
    </source>
</evidence>
<proteinExistence type="predicted"/>
<keyword evidence="3" id="KW-1185">Reference proteome</keyword>
<dbReference type="EMBL" id="BMAO01005710">
    <property type="protein sequence ID" value="GFR03300.1"/>
    <property type="molecule type" value="Genomic_DNA"/>
</dbReference>